<dbReference type="PANTHER" id="PTHR10411:SF8">
    <property type="entry name" value="FI09246P"/>
    <property type="match status" value="1"/>
</dbReference>
<sequence>MRNLFDEDYVERHYWTSLFYIKAQNLKGDTKYSKDVIFHYSTKMDIGEVMKHVLLRAQDEERLTCGLYESGLILEMNPDCVMLCILPVNKTDDIALDIHYTLIEAFCLENDISLLKVDGVDKMKKLLGDHPRGHSTNKVDLDCNDNYCMPELELDDTTDYNCILIEYSDEKCTSDEADILQYYKDTCNLSPEPVIELDV</sequence>
<dbReference type="PANTHER" id="PTHR10411">
    <property type="entry name" value="GROWTH ARREST AND DNA DAMAGE-INDUCIBLE PROTEIN GADD45"/>
    <property type="match status" value="1"/>
</dbReference>
<gene>
    <name evidence="1" type="ORF">LSH36_16g13071</name>
</gene>
<dbReference type="InterPro" id="IPR024824">
    <property type="entry name" value="GADD45"/>
</dbReference>
<evidence type="ECO:0000313" key="1">
    <source>
        <dbReference type="EMBL" id="KAK2168556.1"/>
    </source>
</evidence>
<name>A0AAD9KBZ4_9ANNE</name>
<evidence type="ECO:0000313" key="2">
    <source>
        <dbReference type="Proteomes" id="UP001208570"/>
    </source>
</evidence>
<dbReference type="AlphaFoldDB" id="A0AAD9KBZ4"/>
<dbReference type="InterPro" id="IPR029064">
    <property type="entry name" value="Ribosomal_eL30-like_sf"/>
</dbReference>
<accession>A0AAD9KBZ4</accession>
<evidence type="ECO:0008006" key="3">
    <source>
        <dbReference type="Google" id="ProtNLM"/>
    </source>
</evidence>
<dbReference type="Proteomes" id="UP001208570">
    <property type="component" value="Unassembled WGS sequence"/>
</dbReference>
<dbReference type="GO" id="GO:0005634">
    <property type="term" value="C:nucleus"/>
    <property type="evidence" value="ECO:0007669"/>
    <property type="project" value="InterPro"/>
</dbReference>
<comment type="caution">
    <text evidence="1">The sequence shown here is derived from an EMBL/GenBank/DDBJ whole genome shotgun (WGS) entry which is preliminary data.</text>
</comment>
<protein>
    <recommendedName>
        <fullName evidence="3">Ribosomal protein L7Ae/L30e/S12e/Gadd45 domain-containing protein</fullName>
    </recommendedName>
</protein>
<dbReference type="Gene3D" id="3.30.1330.30">
    <property type="match status" value="1"/>
</dbReference>
<dbReference type="GO" id="GO:0051726">
    <property type="term" value="P:regulation of cell cycle"/>
    <property type="evidence" value="ECO:0007669"/>
    <property type="project" value="InterPro"/>
</dbReference>
<dbReference type="GO" id="GO:0005737">
    <property type="term" value="C:cytoplasm"/>
    <property type="evidence" value="ECO:0007669"/>
    <property type="project" value="TreeGrafter"/>
</dbReference>
<reference evidence="1" key="1">
    <citation type="journal article" date="2023" name="Mol. Biol. Evol.">
        <title>Third-Generation Sequencing Reveals the Adaptive Role of the Epigenome in Three Deep-Sea Polychaetes.</title>
        <authorList>
            <person name="Perez M."/>
            <person name="Aroh O."/>
            <person name="Sun Y."/>
            <person name="Lan Y."/>
            <person name="Juniper S.K."/>
            <person name="Young C.R."/>
            <person name="Angers B."/>
            <person name="Qian P.Y."/>
        </authorList>
    </citation>
    <scope>NUCLEOTIDE SEQUENCE</scope>
    <source>
        <strain evidence="1">P08H-3</strain>
    </source>
</reference>
<dbReference type="EMBL" id="JAODUP010000016">
    <property type="protein sequence ID" value="KAK2168556.1"/>
    <property type="molecule type" value="Genomic_DNA"/>
</dbReference>
<organism evidence="1 2">
    <name type="scientific">Paralvinella palmiformis</name>
    <dbReference type="NCBI Taxonomy" id="53620"/>
    <lineage>
        <taxon>Eukaryota</taxon>
        <taxon>Metazoa</taxon>
        <taxon>Spiralia</taxon>
        <taxon>Lophotrochozoa</taxon>
        <taxon>Annelida</taxon>
        <taxon>Polychaeta</taxon>
        <taxon>Sedentaria</taxon>
        <taxon>Canalipalpata</taxon>
        <taxon>Terebellida</taxon>
        <taxon>Terebelliformia</taxon>
        <taxon>Alvinellidae</taxon>
        <taxon>Paralvinella</taxon>
    </lineage>
</organism>
<proteinExistence type="predicted"/>
<keyword evidence="2" id="KW-1185">Reference proteome</keyword>